<keyword evidence="3" id="KW-1185">Reference proteome</keyword>
<feature type="domain" description="RNase H type-1" evidence="1">
    <location>
        <begin position="18"/>
        <end position="134"/>
    </location>
</feature>
<dbReference type="Pfam" id="PF13456">
    <property type="entry name" value="RVT_3"/>
    <property type="match status" value="1"/>
</dbReference>
<sequence length="171" mass="19001">MLVWRKPAMGSVKCNIGSSWTASSQHTGASWLIRDFQGQPMKHSRRSFSEVTSRLEADITTICWAAKDLQTLHWNRVIMEISSTQALEALNNPHRFPGLSYLIECTHQALSCFQSCLVEVVNVSANRVADQIAVRVTNDGRWSSYIARGGPSWLNDTILAEAVNSPSSYSS</sequence>
<accession>A0ABQ8DJP5</accession>
<dbReference type="EMBL" id="JAGKQM010000004">
    <property type="protein sequence ID" value="KAH0929287.1"/>
    <property type="molecule type" value="Genomic_DNA"/>
</dbReference>
<dbReference type="CDD" id="cd06222">
    <property type="entry name" value="RNase_H_like"/>
    <property type="match status" value="1"/>
</dbReference>
<dbReference type="InterPro" id="IPR036397">
    <property type="entry name" value="RNaseH_sf"/>
</dbReference>
<evidence type="ECO:0000259" key="1">
    <source>
        <dbReference type="Pfam" id="PF13456"/>
    </source>
</evidence>
<dbReference type="InterPro" id="IPR044730">
    <property type="entry name" value="RNase_H-like_dom_plant"/>
</dbReference>
<protein>
    <recommendedName>
        <fullName evidence="1">RNase H type-1 domain-containing protein</fullName>
    </recommendedName>
</protein>
<name>A0ABQ8DJP5_BRANA</name>
<comment type="caution">
    <text evidence="2">The sequence shown here is derived from an EMBL/GenBank/DDBJ whole genome shotgun (WGS) entry which is preliminary data.</text>
</comment>
<dbReference type="Proteomes" id="UP000824890">
    <property type="component" value="Unassembled WGS sequence"/>
</dbReference>
<dbReference type="PANTHER" id="PTHR47074:SF53">
    <property type="entry name" value="REVERSE TRANSCRIPTASE-LIKE PROTEIN"/>
    <property type="match status" value="1"/>
</dbReference>
<gene>
    <name evidence="2" type="ORF">HID58_015014</name>
</gene>
<dbReference type="InterPro" id="IPR052929">
    <property type="entry name" value="RNase_H-like_EbsB-rel"/>
</dbReference>
<evidence type="ECO:0000313" key="2">
    <source>
        <dbReference type="EMBL" id="KAH0929287.1"/>
    </source>
</evidence>
<dbReference type="Gene3D" id="3.30.420.10">
    <property type="entry name" value="Ribonuclease H-like superfamily/Ribonuclease H"/>
    <property type="match status" value="1"/>
</dbReference>
<evidence type="ECO:0000313" key="3">
    <source>
        <dbReference type="Proteomes" id="UP000824890"/>
    </source>
</evidence>
<organism evidence="2 3">
    <name type="scientific">Brassica napus</name>
    <name type="common">Rape</name>
    <dbReference type="NCBI Taxonomy" id="3708"/>
    <lineage>
        <taxon>Eukaryota</taxon>
        <taxon>Viridiplantae</taxon>
        <taxon>Streptophyta</taxon>
        <taxon>Embryophyta</taxon>
        <taxon>Tracheophyta</taxon>
        <taxon>Spermatophyta</taxon>
        <taxon>Magnoliopsida</taxon>
        <taxon>eudicotyledons</taxon>
        <taxon>Gunneridae</taxon>
        <taxon>Pentapetalae</taxon>
        <taxon>rosids</taxon>
        <taxon>malvids</taxon>
        <taxon>Brassicales</taxon>
        <taxon>Brassicaceae</taxon>
        <taxon>Brassiceae</taxon>
        <taxon>Brassica</taxon>
    </lineage>
</organism>
<reference evidence="2 3" key="1">
    <citation type="submission" date="2021-05" db="EMBL/GenBank/DDBJ databases">
        <title>Genome Assembly of Synthetic Allotetraploid Brassica napus Reveals Homoeologous Exchanges between Subgenomes.</title>
        <authorList>
            <person name="Davis J.T."/>
        </authorList>
    </citation>
    <scope>NUCLEOTIDE SEQUENCE [LARGE SCALE GENOMIC DNA]</scope>
    <source>
        <strain evidence="3">cv. Da-Ae</strain>
        <tissue evidence="2">Seedling</tissue>
    </source>
</reference>
<dbReference type="InterPro" id="IPR002156">
    <property type="entry name" value="RNaseH_domain"/>
</dbReference>
<proteinExistence type="predicted"/>
<dbReference type="PANTHER" id="PTHR47074">
    <property type="entry name" value="BNAC02G40300D PROTEIN"/>
    <property type="match status" value="1"/>
</dbReference>